<organism evidence="4 5">
    <name type="scientific">Symbiodinium microadriaticum</name>
    <name type="common">Dinoflagellate</name>
    <name type="synonym">Zooxanthella microadriatica</name>
    <dbReference type="NCBI Taxonomy" id="2951"/>
    <lineage>
        <taxon>Eukaryota</taxon>
        <taxon>Sar</taxon>
        <taxon>Alveolata</taxon>
        <taxon>Dinophyceae</taxon>
        <taxon>Suessiales</taxon>
        <taxon>Symbiodiniaceae</taxon>
        <taxon>Symbiodinium</taxon>
    </lineage>
</organism>
<dbReference type="PANTHER" id="PTHR22870">
    <property type="entry name" value="REGULATOR OF CHROMOSOME CONDENSATION"/>
    <property type="match status" value="1"/>
</dbReference>
<evidence type="ECO:0000313" key="5">
    <source>
        <dbReference type="Proteomes" id="UP000186817"/>
    </source>
</evidence>
<proteinExistence type="predicted"/>
<gene>
    <name evidence="4" type="ORF">AK812_SmicGene5964</name>
</gene>
<dbReference type="SUPFAM" id="SSF50985">
    <property type="entry name" value="RCC1/BLIP-II"/>
    <property type="match status" value="2"/>
</dbReference>
<feature type="compositionally biased region" description="Low complexity" evidence="2">
    <location>
        <begin position="1398"/>
        <end position="1407"/>
    </location>
</feature>
<feature type="transmembrane region" description="Helical" evidence="3">
    <location>
        <begin position="1260"/>
        <end position="1282"/>
    </location>
</feature>
<protein>
    <submittedName>
        <fullName evidence="4">Uncharacterized protein</fullName>
    </submittedName>
</protein>
<feature type="transmembrane region" description="Helical" evidence="3">
    <location>
        <begin position="1309"/>
        <end position="1327"/>
    </location>
</feature>
<keyword evidence="5" id="KW-1185">Reference proteome</keyword>
<feature type="transmembrane region" description="Helical" evidence="3">
    <location>
        <begin position="1371"/>
        <end position="1389"/>
    </location>
</feature>
<feature type="transmembrane region" description="Helical" evidence="3">
    <location>
        <begin position="1090"/>
        <end position="1108"/>
    </location>
</feature>
<feature type="compositionally biased region" description="Low complexity" evidence="2">
    <location>
        <begin position="886"/>
        <end position="904"/>
    </location>
</feature>
<feature type="region of interest" description="Disordered" evidence="2">
    <location>
        <begin position="886"/>
        <end position="920"/>
    </location>
</feature>
<keyword evidence="3" id="KW-1133">Transmembrane helix</keyword>
<dbReference type="Proteomes" id="UP000186817">
    <property type="component" value="Unassembled WGS sequence"/>
</dbReference>
<reference evidence="4 5" key="1">
    <citation type="submission" date="2016-02" db="EMBL/GenBank/DDBJ databases">
        <title>Genome analysis of coral dinoflagellate symbionts highlights evolutionary adaptations to a symbiotic lifestyle.</title>
        <authorList>
            <person name="Aranda M."/>
            <person name="Li Y."/>
            <person name="Liew Y.J."/>
            <person name="Baumgarten S."/>
            <person name="Simakov O."/>
            <person name="Wilson M."/>
            <person name="Piel J."/>
            <person name="Ashoor H."/>
            <person name="Bougouffa S."/>
            <person name="Bajic V.B."/>
            <person name="Ryu T."/>
            <person name="Ravasi T."/>
            <person name="Bayer T."/>
            <person name="Micklem G."/>
            <person name="Kim H."/>
            <person name="Bhak J."/>
            <person name="Lajeunesse T.C."/>
            <person name="Voolstra C.R."/>
        </authorList>
    </citation>
    <scope>NUCLEOTIDE SEQUENCE [LARGE SCALE GENOMIC DNA]</scope>
    <source>
        <strain evidence="4 5">CCMP2467</strain>
    </source>
</reference>
<feature type="transmembrane region" description="Helical" evidence="3">
    <location>
        <begin position="1197"/>
        <end position="1220"/>
    </location>
</feature>
<dbReference type="InterPro" id="IPR051210">
    <property type="entry name" value="Ub_ligase/GEF_domain"/>
</dbReference>
<feature type="transmembrane region" description="Helical" evidence="3">
    <location>
        <begin position="1339"/>
        <end position="1359"/>
    </location>
</feature>
<evidence type="ECO:0000256" key="3">
    <source>
        <dbReference type="SAM" id="Phobius"/>
    </source>
</evidence>
<dbReference type="EMBL" id="LSRX01000080">
    <property type="protein sequence ID" value="OLQ10360.1"/>
    <property type="molecule type" value="Genomic_DNA"/>
</dbReference>
<evidence type="ECO:0000313" key="4">
    <source>
        <dbReference type="EMBL" id="OLQ10360.1"/>
    </source>
</evidence>
<feature type="region of interest" description="Disordered" evidence="2">
    <location>
        <begin position="1398"/>
        <end position="1436"/>
    </location>
</feature>
<feature type="transmembrane region" description="Helical" evidence="3">
    <location>
        <begin position="1155"/>
        <end position="1176"/>
    </location>
</feature>
<dbReference type="Gene3D" id="2.130.10.30">
    <property type="entry name" value="Regulator of chromosome condensation 1/beta-lactamase-inhibitor protein II"/>
    <property type="match status" value="4"/>
</dbReference>
<keyword evidence="1" id="KW-0677">Repeat</keyword>
<name>A0A1Q9ESE4_SYMMI</name>
<sequence length="1436" mass="149727">MSVTVEVALLSGRKVTVEADQDEQVHALKRRAQTALGVGKGRLVDSSGSALDACSTIEVAELQNGTSLTLQISRLQIQSSGGAFAAILGDGSVATWGRAACGGDSSAVQHQLKNVRQIQATQRAFAAILGDGAVVTWGHADSGGDSSAVQHQLRNVLQMQASDNVFAAILGDGSVVTWGHAGLGGDSSAVHDQLKNVQQIQASHNAFAAILGDGSVVTWGRADFGSDSSAVQHQLKNVRQIQATARAFAAILGDGSIVTWGRFDIGGDSSAVQYQLKNVQQIQATEAGAFAAVLGDGSVVTWGHDEYGGDCSSVQDQLKNIKQIQATGYAFAAVLGEGSVVTWGLAGLGGDSSAVQDQLKNVQQIQATHRAFAAILADGSVVTWGDADAGGDSSAVQQQLKNVQHIQATKSAFAAILGDGPIVTWGPADSGGDSSAVQDQLKNVQQIQETRKGAFAAILGDGSVVTWGDAVHGGDSGAVQDQDGPSLRMSVTVEVALLSGRKVTVEADREEQVNALKRRAQTALGVRKGRLVDSSGSVLDACSTIEVAKLQNGTSLTLQISRLQVQSTGGAFAAILGDGSVATWGRADFGGDSSAVQDQLKNVQQIQASIHAFAAVLGDGSVVTWGRAVFGGDSSAVQHQLKNVQQIQSTIFGFAAVLGDGSVVTWGRADSGGESSAVQQQLKNVQQIQATHKGFAAILADGSVVTWGDADLGGDSSAVQHQLKKVQQIHGAGRVFAAVLADGSVVTWGDADAGGDSSAVQQQLKNVQQIQATLKAFAAILGDGSIVTWGDADSGGDSSAVQHQLRNVQQIQATLKAFAAILGDESVVTWGRAGLGGDSSAVQDRPDFAKRRLYALPKASLGGANCGETFCSSCLHEDFIAAAPPASEAPWEAPGASKAAAGAAGKRRVEHPAAADAAGQPGRELFREPCPVRGCSVDSLGPLLTMWPLMTAAPSWWSSQGVPSSRSKDAVLQGGMLHMASDGTCLIQQPLRQAPTPSQFNGTAGHYANTVALDHGLQDMILISPEIFETLCVPLLALSAGAILQQNPRSQSAGLLVSFFGAQTAMNLFMKQVFSNYKLPGGVQGVPAPFAITAIQQITSFLVLSLGLQAARCFGHQANCQMLRTRKEVGCVLLLAVAFVCNIGLNNLSLSILDISVHLIIRTAGALVNLAIEFVAQPVLTNITGEEAKWPQVNGRDLLLTLLGTFFAGLVVCSKLTSFASSGSTWTYYVGIGVCCLSMIASGIELIVVRTLSTQLKMNALEAIMNMSLPASVLLLLPAFFFRHSVSWPGSSPMTDWQVLLQVWQTSKLGIGLGVLSGIFATLYNVMLYTLSSKFQSHVISMAGNFNKIALMFLSIYLGLEYLPKRPWNEVMIAGIVGNGLAFMVMGLLKANEAPVPKAEAAPEVSVTKGQSLVPRNDSTDSTDNSRVDNGKGTAQ</sequence>
<dbReference type="PANTHER" id="PTHR22870:SF408">
    <property type="entry name" value="OS09G0560450 PROTEIN"/>
    <property type="match status" value="1"/>
</dbReference>
<evidence type="ECO:0000256" key="2">
    <source>
        <dbReference type="SAM" id="MobiDB-lite"/>
    </source>
</evidence>
<dbReference type="InterPro" id="IPR009091">
    <property type="entry name" value="RCC1/BLIP-II"/>
</dbReference>
<dbReference type="OrthoDB" id="408734at2759"/>
<keyword evidence="3" id="KW-0472">Membrane</keyword>
<accession>A0A1Q9ESE4</accession>
<comment type="caution">
    <text evidence="4">The sequence shown here is derived from an EMBL/GenBank/DDBJ whole genome shotgun (WGS) entry which is preliminary data.</text>
</comment>
<keyword evidence="3" id="KW-0812">Transmembrane</keyword>
<feature type="transmembrane region" description="Helical" evidence="3">
    <location>
        <begin position="1226"/>
        <end position="1248"/>
    </location>
</feature>
<evidence type="ECO:0000256" key="1">
    <source>
        <dbReference type="ARBA" id="ARBA00022737"/>
    </source>
</evidence>
<feature type="transmembrane region" description="Helical" evidence="3">
    <location>
        <begin position="1129"/>
        <end position="1149"/>
    </location>
</feature>